<feature type="compositionally biased region" description="Low complexity" evidence="1">
    <location>
        <begin position="82"/>
        <end position="94"/>
    </location>
</feature>
<gene>
    <name evidence="2" type="ORF">E2C01_026135</name>
</gene>
<evidence type="ECO:0000313" key="2">
    <source>
        <dbReference type="EMBL" id="MPC32805.1"/>
    </source>
</evidence>
<dbReference type="Proteomes" id="UP000324222">
    <property type="component" value="Unassembled WGS sequence"/>
</dbReference>
<sequence>MLRDRHFSSQISRICGAKECKPLHPINVLFREVQRHGVIGSVAPHLETFWEREGCRRKQMEVRVKKRKPGTHLRHSRLFSSSSVSGNTSLVSTGKQKRGSDKCGGACRHPRGHSESICLNPSCGTMNTSEFGSGKISPYSSVKTLSTQFTDECKGLCHCKNKRKNSRDSQASVKMDNFIDVDENEGQGKENLGFMRDNLSCGGTVNRCSFLNRYRKKLKELQEEEEKAAAKLKKVDPKSSTLRRKRMQLLLPFGNDRVISTRDPAVMPDPERTREADPVKRIESSRHGQIVSWPPGEREAARTRSVRVRNLG</sequence>
<feature type="region of interest" description="Disordered" evidence="1">
    <location>
        <begin position="82"/>
        <end position="111"/>
    </location>
</feature>
<comment type="caution">
    <text evidence="2">The sequence shown here is derived from an EMBL/GenBank/DDBJ whole genome shotgun (WGS) entry which is preliminary data.</text>
</comment>
<proteinExistence type="predicted"/>
<organism evidence="2 3">
    <name type="scientific">Portunus trituberculatus</name>
    <name type="common">Swimming crab</name>
    <name type="synonym">Neptunus trituberculatus</name>
    <dbReference type="NCBI Taxonomy" id="210409"/>
    <lineage>
        <taxon>Eukaryota</taxon>
        <taxon>Metazoa</taxon>
        <taxon>Ecdysozoa</taxon>
        <taxon>Arthropoda</taxon>
        <taxon>Crustacea</taxon>
        <taxon>Multicrustacea</taxon>
        <taxon>Malacostraca</taxon>
        <taxon>Eumalacostraca</taxon>
        <taxon>Eucarida</taxon>
        <taxon>Decapoda</taxon>
        <taxon>Pleocyemata</taxon>
        <taxon>Brachyura</taxon>
        <taxon>Eubrachyura</taxon>
        <taxon>Portunoidea</taxon>
        <taxon>Portunidae</taxon>
        <taxon>Portuninae</taxon>
        <taxon>Portunus</taxon>
    </lineage>
</organism>
<feature type="region of interest" description="Disordered" evidence="1">
    <location>
        <begin position="261"/>
        <end position="312"/>
    </location>
</feature>
<dbReference type="AlphaFoldDB" id="A0A5B7EHD3"/>
<evidence type="ECO:0000313" key="3">
    <source>
        <dbReference type="Proteomes" id="UP000324222"/>
    </source>
</evidence>
<feature type="compositionally biased region" description="Basic and acidic residues" evidence="1">
    <location>
        <begin position="269"/>
        <end position="286"/>
    </location>
</feature>
<accession>A0A5B7EHD3</accession>
<name>A0A5B7EHD3_PORTR</name>
<keyword evidence="3" id="KW-1185">Reference proteome</keyword>
<protein>
    <submittedName>
        <fullName evidence="2">Uncharacterized protein</fullName>
    </submittedName>
</protein>
<reference evidence="2 3" key="1">
    <citation type="submission" date="2019-05" db="EMBL/GenBank/DDBJ databases">
        <title>Another draft genome of Portunus trituberculatus and its Hox gene families provides insights of decapod evolution.</title>
        <authorList>
            <person name="Jeong J.-H."/>
            <person name="Song I."/>
            <person name="Kim S."/>
            <person name="Choi T."/>
            <person name="Kim D."/>
            <person name="Ryu S."/>
            <person name="Kim W."/>
        </authorList>
    </citation>
    <scope>NUCLEOTIDE SEQUENCE [LARGE SCALE GENOMIC DNA]</scope>
    <source>
        <tissue evidence="2">Muscle</tissue>
    </source>
</reference>
<evidence type="ECO:0000256" key="1">
    <source>
        <dbReference type="SAM" id="MobiDB-lite"/>
    </source>
</evidence>
<dbReference type="EMBL" id="VSRR010002700">
    <property type="protein sequence ID" value="MPC32805.1"/>
    <property type="molecule type" value="Genomic_DNA"/>
</dbReference>